<evidence type="ECO:0000256" key="4">
    <source>
        <dbReference type="ARBA" id="ARBA00023242"/>
    </source>
</evidence>
<feature type="region of interest" description="Disordered" evidence="5">
    <location>
        <begin position="340"/>
        <end position="372"/>
    </location>
</feature>
<evidence type="ECO:0000313" key="7">
    <source>
        <dbReference type="EMBL" id="KAF9668646.1"/>
    </source>
</evidence>
<feature type="domain" description="NAC" evidence="6">
    <location>
        <begin position="14"/>
        <end position="146"/>
    </location>
</feature>
<dbReference type="EMBL" id="JADGMS010000014">
    <property type="protein sequence ID" value="KAF9668646.1"/>
    <property type="molecule type" value="Genomic_DNA"/>
</dbReference>
<dbReference type="PANTHER" id="PTHR31719:SF130">
    <property type="entry name" value="NAC DOMAIN-CONTAINING PROTEIN 18"/>
    <property type="match status" value="1"/>
</dbReference>
<keyword evidence="1" id="KW-0805">Transcription regulation</keyword>
<dbReference type="InterPro" id="IPR003441">
    <property type="entry name" value="NAC-dom"/>
</dbReference>
<organism evidence="7 8">
    <name type="scientific">Salix dunnii</name>
    <dbReference type="NCBI Taxonomy" id="1413687"/>
    <lineage>
        <taxon>Eukaryota</taxon>
        <taxon>Viridiplantae</taxon>
        <taxon>Streptophyta</taxon>
        <taxon>Embryophyta</taxon>
        <taxon>Tracheophyta</taxon>
        <taxon>Spermatophyta</taxon>
        <taxon>Magnoliopsida</taxon>
        <taxon>eudicotyledons</taxon>
        <taxon>Gunneridae</taxon>
        <taxon>Pentapetalae</taxon>
        <taxon>rosids</taxon>
        <taxon>fabids</taxon>
        <taxon>Malpighiales</taxon>
        <taxon>Salicaceae</taxon>
        <taxon>Saliceae</taxon>
        <taxon>Salix</taxon>
    </lineage>
</organism>
<accession>A0A835MPJ2</accession>
<evidence type="ECO:0000256" key="5">
    <source>
        <dbReference type="SAM" id="MobiDB-lite"/>
    </source>
</evidence>
<dbReference type="GO" id="GO:0003677">
    <property type="term" value="F:DNA binding"/>
    <property type="evidence" value="ECO:0007669"/>
    <property type="project" value="UniProtKB-KW"/>
</dbReference>
<keyword evidence="8" id="KW-1185">Reference proteome</keyword>
<evidence type="ECO:0000259" key="6">
    <source>
        <dbReference type="PROSITE" id="PS51005"/>
    </source>
</evidence>
<reference evidence="7 8" key="1">
    <citation type="submission" date="2020-10" db="EMBL/GenBank/DDBJ databases">
        <title>Plant Genome Project.</title>
        <authorList>
            <person name="Zhang R.-G."/>
        </authorList>
    </citation>
    <scope>NUCLEOTIDE SEQUENCE [LARGE SCALE GENOMIC DNA]</scope>
    <source>
        <strain evidence="7">FAFU-HL-1</strain>
        <tissue evidence="7">Leaf</tissue>
    </source>
</reference>
<proteinExistence type="predicted"/>
<evidence type="ECO:0000256" key="3">
    <source>
        <dbReference type="ARBA" id="ARBA00023163"/>
    </source>
</evidence>
<evidence type="ECO:0000313" key="8">
    <source>
        <dbReference type="Proteomes" id="UP000657918"/>
    </source>
</evidence>
<dbReference type="PROSITE" id="PS51005">
    <property type="entry name" value="NAC"/>
    <property type="match status" value="1"/>
</dbReference>
<dbReference type="InterPro" id="IPR036093">
    <property type="entry name" value="NAC_dom_sf"/>
</dbReference>
<dbReference type="Pfam" id="PF02365">
    <property type="entry name" value="NAM"/>
    <property type="match status" value="1"/>
</dbReference>
<protein>
    <recommendedName>
        <fullName evidence="6">NAC domain-containing protein</fullName>
    </recommendedName>
</protein>
<keyword evidence="4" id="KW-0539">Nucleus</keyword>
<feature type="region of interest" description="Disordered" evidence="5">
    <location>
        <begin position="168"/>
        <end position="196"/>
    </location>
</feature>
<dbReference type="Gene3D" id="2.170.150.80">
    <property type="entry name" value="NAC domain"/>
    <property type="match status" value="1"/>
</dbReference>
<sequence length="391" mass="43193">MSSANDEIPCASSPVADIELHCRDEELFMFLYKVNIGSPLPGNVITDVNPYIYAPSNLPVDVWYLLRAKENDDTGVGFWKVKGEACKLFSNSAINGWRTTLNFFEGQVPHERKTDWVMQKYWITQRAQSGKGKAKEASSLCRVFYGGEQALDHENQLIASLHSDTHIDLTQSMGPGTPADASHGSSSNPEVNKDDETEKVVATGTHPNLPVPNPPETDYLFGGDYLELLDLDNPASRSSSSDNSSCMTMSSDEYFDSIALLQDIEPEINQGSTRKDKDCKLSITASLKPDEVVMLPASQESYISIEGGKPHADKTDSPMRDNGHKNLDIQRAIRNQDENHLDEGSASNSHAVGASSGGHVASPDGEEKAAKRTRKKYLRNKYLCFVPYYFF</sequence>
<gene>
    <name evidence="7" type="ORF">SADUNF_Sadunf14G0025300</name>
</gene>
<dbReference type="OrthoDB" id="1625833at2759"/>
<dbReference type="Proteomes" id="UP000657918">
    <property type="component" value="Unassembled WGS sequence"/>
</dbReference>
<evidence type="ECO:0000256" key="1">
    <source>
        <dbReference type="ARBA" id="ARBA00023015"/>
    </source>
</evidence>
<keyword evidence="3" id="KW-0804">Transcription</keyword>
<evidence type="ECO:0000256" key="2">
    <source>
        <dbReference type="ARBA" id="ARBA00023125"/>
    </source>
</evidence>
<name>A0A835MPJ2_9ROSI</name>
<dbReference type="GO" id="GO:0006355">
    <property type="term" value="P:regulation of DNA-templated transcription"/>
    <property type="evidence" value="ECO:0007669"/>
    <property type="project" value="InterPro"/>
</dbReference>
<comment type="caution">
    <text evidence="7">The sequence shown here is derived from an EMBL/GenBank/DDBJ whole genome shotgun (WGS) entry which is preliminary data.</text>
</comment>
<dbReference type="PANTHER" id="PTHR31719">
    <property type="entry name" value="NAC TRANSCRIPTION FACTOR 56"/>
    <property type="match status" value="1"/>
</dbReference>
<dbReference type="AlphaFoldDB" id="A0A835MPJ2"/>
<keyword evidence="2" id="KW-0238">DNA-binding</keyword>
<dbReference type="SUPFAM" id="SSF101941">
    <property type="entry name" value="NAC domain"/>
    <property type="match status" value="1"/>
</dbReference>